<keyword evidence="1" id="KW-0472">Membrane</keyword>
<reference evidence="2 3" key="1">
    <citation type="submission" date="2007-08" db="EMBL/GenBank/DDBJ databases">
        <title>Complete sequence of Roseiflexus castenholzii DSM 13941.</title>
        <authorList>
            <consortium name="US DOE Joint Genome Institute"/>
            <person name="Copeland A."/>
            <person name="Lucas S."/>
            <person name="Lapidus A."/>
            <person name="Barry K."/>
            <person name="Glavina del Rio T."/>
            <person name="Dalin E."/>
            <person name="Tice H."/>
            <person name="Pitluck S."/>
            <person name="Thompson L.S."/>
            <person name="Brettin T."/>
            <person name="Bruce D."/>
            <person name="Detter J.C."/>
            <person name="Han C."/>
            <person name="Tapia R."/>
            <person name="Schmutz J."/>
            <person name="Larimer F."/>
            <person name="Land M."/>
            <person name="Hauser L."/>
            <person name="Kyrpides N."/>
            <person name="Mikhailova N."/>
            <person name="Bryant D.A."/>
            <person name="Hanada S."/>
            <person name="Tsukatani Y."/>
            <person name="Richardson P."/>
        </authorList>
    </citation>
    <scope>NUCLEOTIDE SEQUENCE [LARGE SCALE GENOMIC DNA]</scope>
    <source>
        <strain evidence="3">DSM 13941 / HLO8</strain>
    </source>
</reference>
<dbReference type="KEGG" id="rca:Rcas_0289"/>
<gene>
    <name evidence="2" type="ordered locus">Rcas_0289</name>
</gene>
<sequence length="141" mass="14959">MAIHEQSHSATAIGRRTATLALGDVFALLIFAAIGRASHGEEAGLTALAQVAETAAPFIVGWLAVAPLIGAYRADVTGAPPRMLTRTALTWLVAWPIGLGLRALIRQTTIPLSFALVTFITVLTIMILWRGAFTLIAARRS</sequence>
<keyword evidence="1" id="KW-1133">Transmembrane helix</keyword>
<dbReference type="PANTHER" id="PTHR35283">
    <property type="entry name" value="T12C22.21 PROTEIN"/>
    <property type="match status" value="1"/>
</dbReference>
<organism evidence="2 3">
    <name type="scientific">Roseiflexus castenholzii (strain DSM 13941 / HLO8)</name>
    <dbReference type="NCBI Taxonomy" id="383372"/>
    <lineage>
        <taxon>Bacteria</taxon>
        <taxon>Bacillati</taxon>
        <taxon>Chloroflexota</taxon>
        <taxon>Chloroflexia</taxon>
        <taxon>Chloroflexales</taxon>
        <taxon>Roseiflexineae</taxon>
        <taxon>Roseiflexaceae</taxon>
        <taxon>Roseiflexus</taxon>
    </lineage>
</organism>
<feature type="transmembrane region" description="Helical" evidence="1">
    <location>
        <begin position="55"/>
        <end position="72"/>
    </location>
</feature>
<feature type="transmembrane region" description="Helical" evidence="1">
    <location>
        <begin position="84"/>
        <end position="105"/>
    </location>
</feature>
<evidence type="ECO:0000313" key="2">
    <source>
        <dbReference type="EMBL" id="ABU56422.1"/>
    </source>
</evidence>
<keyword evidence="3" id="KW-1185">Reference proteome</keyword>
<dbReference type="PANTHER" id="PTHR35283:SF3">
    <property type="entry name" value="T12C22.21 PROTEIN"/>
    <property type="match status" value="1"/>
</dbReference>
<dbReference type="eggNOG" id="ENOG5033G2Q">
    <property type="taxonomic scope" value="Bacteria"/>
</dbReference>
<keyword evidence="1" id="KW-0812">Transmembrane</keyword>
<feature type="transmembrane region" description="Helical" evidence="1">
    <location>
        <begin position="17"/>
        <end position="35"/>
    </location>
</feature>
<dbReference type="HOGENOM" id="CLU_143267_0_0_0"/>
<proteinExistence type="predicted"/>
<dbReference type="STRING" id="383372.Rcas_0289"/>
<evidence type="ECO:0000313" key="3">
    <source>
        <dbReference type="Proteomes" id="UP000000263"/>
    </source>
</evidence>
<dbReference type="InterPro" id="IPR021414">
    <property type="entry name" value="DUF3054"/>
</dbReference>
<dbReference type="Pfam" id="PF11255">
    <property type="entry name" value="DUF3054"/>
    <property type="match status" value="1"/>
</dbReference>
<dbReference type="EMBL" id="CP000804">
    <property type="protein sequence ID" value="ABU56422.1"/>
    <property type="molecule type" value="Genomic_DNA"/>
</dbReference>
<name>A7NG35_ROSCS</name>
<dbReference type="OrthoDB" id="160335at2"/>
<accession>A7NG35</accession>
<feature type="transmembrane region" description="Helical" evidence="1">
    <location>
        <begin position="111"/>
        <end position="138"/>
    </location>
</feature>
<protein>
    <recommendedName>
        <fullName evidence="4">DUF3054 domain-containing protein</fullName>
    </recommendedName>
</protein>
<dbReference type="RefSeq" id="WP_011997826.1">
    <property type="nucleotide sequence ID" value="NC_009767.1"/>
</dbReference>
<dbReference type="AlphaFoldDB" id="A7NG35"/>
<evidence type="ECO:0000256" key="1">
    <source>
        <dbReference type="SAM" id="Phobius"/>
    </source>
</evidence>
<evidence type="ECO:0008006" key="4">
    <source>
        <dbReference type="Google" id="ProtNLM"/>
    </source>
</evidence>
<dbReference type="Proteomes" id="UP000000263">
    <property type="component" value="Chromosome"/>
</dbReference>